<dbReference type="Proteomes" id="UP000585614">
    <property type="component" value="Unassembled WGS sequence"/>
</dbReference>
<name>A0A7J7WQU6_RHIFE</name>
<proteinExistence type="predicted"/>
<reference evidence="1 2" key="1">
    <citation type="journal article" date="2020" name="Nature">
        <title>Six reference-quality genomes reveal evolution of bat adaptations.</title>
        <authorList>
            <person name="Jebb D."/>
            <person name="Huang Z."/>
            <person name="Pippel M."/>
            <person name="Hughes G.M."/>
            <person name="Lavrichenko K."/>
            <person name="Devanna P."/>
            <person name="Winkler S."/>
            <person name="Jermiin L.S."/>
            <person name="Skirmuntt E.C."/>
            <person name="Katzourakis A."/>
            <person name="Burkitt-Gray L."/>
            <person name="Ray D.A."/>
            <person name="Sullivan K.A.M."/>
            <person name="Roscito J.G."/>
            <person name="Kirilenko B.M."/>
            <person name="Davalos L.M."/>
            <person name="Corthals A.P."/>
            <person name="Power M.L."/>
            <person name="Jones G."/>
            <person name="Ransome R.D."/>
            <person name="Dechmann D.K.N."/>
            <person name="Locatelli A.G."/>
            <person name="Puechmaille S.J."/>
            <person name="Fedrigo O."/>
            <person name="Jarvis E.D."/>
            <person name="Hiller M."/>
            <person name="Vernes S.C."/>
            <person name="Myers E.W."/>
            <person name="Teeling E.C."/>
        </authorList>
    </citation>
    <scope>NUCLEOTIDE SEQUENCE [LARGE SCALE GENOMIC DNA]</scope>
    <source>
        <strain evidence="1">MRhiFer1</strain>
        <tissue evidence="1">Lung</tissue>
    </source>
</reference>
<accession>A0A7J7WQU6</accession>
<evidence type="ECO:0000313" key="1">
    <source>
        <dbReference type="EMBL" id="KAF6339764.1"/>
    </source>
</evidence>
<gene>
    <name evidence="1" type="ORF">mRhiFer1_008041</name>
</gene>
<organism evidence="1 2">
    <name type="scientific">Rhinolophus ferrumequinum</name>
    <name type="common">Greater horseshoe bat</name>
    <dbReference type="NCBI Taxonomy" id="59479"/>
    <lineage>
        <taxon>Eukaryota</taxon>
        <taxon>Metazoa</taxon>
        <taxon>Chordata</taxon>
        <taxon>Craniata</taxon>
        <taxon>Vertebrata</taxon>
        <taxon>Euteleostomi</taxon>
        <taxon>Mammalia</taxon>
        <taxon>Eutheria</taxon>
        <taxon>Laurasiatheria</taxon>
        <taxon>Chiroptera</taxon>
        <taxon>Yinpterochiroptera</taxon>
        <taxon>Rhinolophoidea</taxon>
        <taxon>Rhinolophidae</taxon>
        <taxon>Rhinolophinae</taxon>
        <taxon>Rhinolophus</taxon>
    </lineage>
</organism>
<dbReference type="AlphaFoldDB" id="A0A7J7WQU6"/>
<comment type="caution">
    <text evidence="1">The sequence shown here is derived from an EMBL/GenBank/DDBJ whole genome shotgun (WGS) entry which is preliminary data.</text>
</comment>
<dbReference type="EMBL" id="JACAGC010000010">
    <property type="protein sequence ID" value="KAF6339764.1"/>
    <property type="molecule type" value="Genomic_DNA"/>
</dbReference>
<protein>
    <submittedName>
        <fullName evidence="1">Uncharacterized protein</fullName>
    </submittedName>
</protein>
<sequence length="144" mass="16455">MLSYLVVQTCASDNIITIMKIIIDNIYWVCTMITSYIPISSFNLQNNAEKYYYFKLSSKETDSRPTLMLYCFYCLVHPATGKHIIICVTYGTHTLRLKVAPKPRYTGVICSCPPVFFKLSLFSVTMCFYVCEGSLYSASQNPMI</sequence>
<evidence type="ECO:0000313" key="2">
    <source>
        <dbReference type="Proteomes" id="UP000585614"/>
    </source>
</evidence>